<dbReference type="HOGENOM" id="CLU_2399202_0_0_1"/>
<reference evidence="1 2" key="1">
    <citation type="submission" date="2014-04" db="EMBL/GenBank/DDBJ databases">
        <title>Evolutionary Origins and Diversification of the Mycorrhizal Mutualists.</title>
        <authorList>
            <consortium name="DOE Joint Genome Institute"/>
            <consortium name="Mycorrhizal Genomics Consortium"/>
            <person name="Kohler A."/>
            <person name="Kuo A."/>
            <person name="Nagy L.G."/>
            <person name="Floudas D."/>
            <person name="Copeland A."/>
            <person name="Barry K.W."/>
            <person name="Cichocki N."/>
            <person name="Veneault-Fourrey C."/>
            <person name="LaButti K."/>
            <person name="Lindquist E.A."/>
            <person name="Lipzen A."/>
            <person name="Lundell T."/>
            <person name="Morin E."/>
            <person name="Murat C."/>
            <person name="Riley R."/>
            <person name="Ohm R."/>
            <person name="Sun H."/>
            <person name="Tunlid A."/>
            <person name="Henrissat B."/>
            <person name="Grigoriev I.V."/>
            <person name="Hibbett D.S."/>
            <person name="Martin F."/>
        </authorList>
    </citation>
    <scope>NUCLEOTIDE SEQUENCE [LARGE SCALE GENOMIC DNA]</scope>
    <source>
        <strain evidence="1 2">Koide BX008</strain>
    </source>
</reference>
<dbReference type="Proteomes" id="UP000054549">
    <property type="component" value="Unassembled WGS sequence"/>
</dbReference>
<sequence>MAFVSSNVDGAALFLSQSAVAMGLLNGVDGVGVTRCQYISVIAEELRSRTKSTDKNRLAGPGAVTSRLYRPAAATRNQNCGQCHCIMIHDPWL</sequence>
<dbReference type="EMBL" id="KN818238">
    <property type="protein sequence ID" value="KIL66154.1"/>
    <property type="molecule type" value="Genomic_DNA"/>
</dbReference>
<protein>
    <submittedName>
        <fullName evidence="1">Uncharacterized protein</fullName>
    </submittedName>
</protein>
<keyword evidence="2" id="KW-1185">Reference proteome</keyword>
<name>A0A0C2TGW9_AMAMK</name>
<proteinExistence type="predicted"/>
<organism evidence="1 2">
    <name type="scientific">Amanita muscaria (strain Koide BX008)</name>
    <dbReference type="NCBI Taxonomy" id="946122"/>
    <lineage>
        <taxon>Eukaryota</taxon>
        <taxon>Fungi</taxon>
        <taxon>Dikarya</taxon>
        <taxon>Basidiomycota</taxon>
        <taxon>Agaricomycotina</taxon>
        <taxon>Agaricomycetes</taxon>
        <taxon>Agaricomycetidae</taxon>
        <taxon>Agaricales</taxon>
        <taxon>Pluteineae</taxon>
        <taxon>Amanitaceae</taxon>
        <taxon>Amanita</taxon>
    </lineage>
</organism>
<accession>A0A0C2TGW9</accession>
<evidence type="ECO:0000313" key="2">
    <source>
        <dbReference type="Proteomes" id="UP000054549"/>
    </source>
</evidence>
<evidence type="ECO:0000313" key="1">
    <source>
        <dbReference type="EMBL" id="KIL66154.1"/>
    </source>
</evidence>
<dbReference type="AlphaFoldDB" id="A0A0C2TGW9"/>
<dbReference type="InParanoid" id="A0A0C2TGW9"/>
<gene>
    <name evidence="1" type="ORF">M378DRAFT_161445</name>
</gene>